<sequence>MASSGSDLSAPQEIGMAMQEEEQAPFVANEIEVGDQNRNEAMIVILLFKNRGMAQCPMHSHYPSLNTILVLLPRTIDPVETAAVTRKGNERDKEHIDPLPAEIGTVPAIEGIPQAPSRQPRGCDRMRGHSTPPVRLSESKRETGPSISSVTMDPLPDMPFHNSVGVSCASIGECHTTSSDNNHDDAQFTSLGFQSLSDPRREELPQQPIPEGTCTVVSVLHGESNEVPRLPVKRRVRPTTSTHELPLIEMECKQRKRTNAGTNDNESASYTNGLLAATIRVLTVELVQFSRDQLLTRKDNFVHFIALDFIATTAICKQLVDMELLDLGKLKTQKVELGSIIQTTTPSGKHIFTIFLKEIHDELPSSARFIFYMGKLKKLLLEQKIESVSLAKNGDGLEKLDWRMAAELKIKPEVEPVTPPTSPSSEDSIPLVNKVDDRPIEEYEKGSSHGSLGSPEFRGFDSTGSGPEVPPEVFNFVEEYEDHLIWGDLEDGTQGPQPASQLSQDGGSNMADFQNIGA</sequence>
<name>A0ACC2PPQ5_9HYME</name>
<gene>
    <name evidence="1" type="ORF">QAD02_021175</name>
</gene>
<evidence type="ECO:0000313" key="2">
    <source>
        <dbReference type="Proteomes" id="UP001239111"/>
    </source>
</evidence>
<organism evidence="1 2">
    <name type="scientific">Eretmocerus hayati</name>
    <dbReference type="NCBI Taxonomy" id="131215"/>
    <lineage>
        <taxon>Eukaryota</taxon>
        <taxon>Metazoa</taxon>
        <taxon>Ecdysozoa</taxon>
        <taxon>Arthropoda</taxon>
        <taxon>Hexapoda</taxon>
        <taxon>Insecta</taxon>
        <taxon>Pterygota</taxon>
        <taxon>Neoptera</taxon>
        <taxon>Endopterygota</taxon>
        <taxon>Hymenoptera</taxon>
        <taxon>Apocrita</taxon>
        <taxon>Proctotrupomorpha</taxon>
        <taxon>Chalcidoidea</taxon>
        <taxon>Aphelinidae</taxon>
        <taxon>Aphelininae</taxon>
        <taxon>Eretmocerus</taxon>
    </lineage>
</organism>
<reference evidence="1" key="1">
    <citation type="submission" date="2023-04" db="EMBL/GenBank/DDBJ databases">
        <title>A chromosome-level genome assembly of the parasitoid wasp Eretmocerus hayati.</title>
        <authorList>
            <person name="Zhong Y."/>
            <person name="Liu S."/>
            <person name="Liu Y."/>
        </authorList>
    </citation>
    <scope>NUCLEOTIDE SEQUENCE</scope>
    <source>
        <strain evidence="1">ZJU_SS_LIU_2023</strain>
    </source>
</reference>
<evidence type="ECO:0000313" key="1">
    <source>
        <dbReference type="EMBL" id="KAJ8685382.1"/>
    </source>
</evidence>
<protein>
    <submittedName>
        <fullName evidence="1">Uncharacterized protein</fullName>
    </submittedName>
</protein>
<proteinExistence type="predicted"/>
<dbReference type="EMBL" id="CM056741">
    <property type="protein sequence ID" value="KAJ8685382.1"/>
    <property type="molecule type" value="Genomic_DNA"/>
</dbReference>
<keyword evidence="2" id="KW-1185">Reference proteome</keyword>
<comment type="caution">
    <text evidence="1">The sequence shown here is derived from an EMBL/GenBank/DDBJ whole genome shotgun (WGS) entry which is preliminary data.</text>
</comment>
<dbReference type="Proteomes" id="UP001239111">
    <property type="component" value="Chromosome 1"/>
</dbReference>
<accession>A0ACC2PPQ5</accession>